<protein>
    <recommendedName>
        <fullName evidence="2">non-specific serine/threonine protein kinase</fullName>
        <ecNumber evidence="2">2.7.11.1</ecNumber>
    </recommendedName>
</protein>
<dbReference type="AlphaFoldDB" id="A0AAV1DB44"/>
<dbReference type="Pfam" id="PF07714">
    <property type="entry name" value="PK_Tyr_Ser-Thr"/>
    <property type="match status" value="1"/>
</dbReference>
<dbReference type="InterPro" id="IPR000719">
    <property type="entry name" value="Prot_kinase_dom"/>
</dbReference>
<evidence type="ECO:0000256" key="11">
    <source>
        <dbReference type="ARBA" id="ARBA00048679"/>
    </source>
</evidence>
<dbReference type="EC" id="2.7.11.1" evidence="2"/>
<comment type="catalytic activity">
    <reaction evidence="11">
        <text>L-seryl-[protein] + ATP = O-phospho-L-seryl-[protein] + ADP + H(+)</text>
        <dbReference type="Rhea" id="RHEA:17989"/>
        <dbReference type="Rhea" id="RHEA-COMP:9863"/>
        <dbReference type="Rhea" id="RHEA-COMP:11604"/>
        <dbReference type="ChEBI" id="CHEBI:15378"/>
        <dbReference type="ChEBI" id="CHEBI:29999"/>
        <dbReference type="ChEBI" id="CHEBI:30616"/>
        <dbReference type="ChEBI" id="CHEBI:83421"/>
        <dbReference type="ChEBI" id="CHEBI:456216"/>
        <dbReference type="EC" id="2.7.11.1"/>
    </reaction>
</comment>
<organism evidence="14 15">
    <name type="scientific">Oldenlandia corymbosa var. corymbosa</name>
    <dbReference type="NCBI Taxonomy" id="529605"/>
    <lineage>
        <taxon>Eukaryota</taxon>
        <taxon>Viridiplantae</taxon>
        <taxon>Streptophyta</taxon>
        <taxon>Embryophyta</taxon>
        <taxon>Tracheophyta</taxon>
        <taxon>Spermatophyta</taxon>
        <taxon>Magnoliopsida</taxon>
        <taxon>eudicotyledons</taxon>
        <taxon>Gunneridae</taxon>
        <taxon>Pentapetalae</taxon>
        <taxon>asterids</taxon>
        <taxon>lamiids</taxon>
        <taxon>Gentianales</taxon>
        <taxon>Rubiaceae</taxon>
        <taxon>Rubioideae</taxon>
        <taxon>Spermacoceae</taxon>
        <taxon>Hedyotis-Oldenlandia complex</taxon>
        <taxon>Oldenlandia</taxon>
    </lineage>
</organism>
<feature type="domain" description="Protein kinase" evidence="13">
    <location>
        <begin position="92"/>
        <end position="363"/>
    </location>
</feature>
<dbReference type="GO" id="GO:0005886">
    <property type="term" value="C:plasma membrane"/>
    <property type="evidence" value="ECO:0007669"/>
    <property type="project" value="UniProtKB-SubCell"/>
</dbReference>
<comment type="catalytic activity">
    <reaction evidence="10">
        <text>L-threonyl-[protein] + ATP = O-phospho-L-threonyl-[protein] + ADP + H(+)</text>
        <dbReference type="Rhea" id="RHEA:46608"/>
        <dbReference type="Rhea" id="RHEA-COMP:11060"/>
        <dbReference type="Rhea" id="RHEA-COMP:11605"/>
        <dbReference type="ChEBI" id="CHEBI:15378"/>
        <dbReference type="ChEBI" id="CHEBI:30013"/>
        <dbReference type="ChEBI" id="CHEBI:30616"/>
        <dbReference type="ChEBI" id="CHEBI:61977"/>
        <dbReference type="ChEBI" id="CHEBI:456216"/>
        <dbReference type="EC" id="2.7.11.1"/>
    </reaction>
</comment>
<dbReference type="EMBL" id="OX459122">
    <property type="protein sequence ID" value="CAI9105097.1"/>
    <property type="molecule type" value="Genomic_DNA"/>
</dbReference>
<evidence type="ECO:0000313" key="15">
    <source>
        <dbReference type="Proteomes" id="UP001161247"/>
    </source>
</evidence>
<dbReference type="Gene3D" id="1.10.510.10">
    <property type="entry name" value="Transferase(Phosphotransferase) domain 1"/>
    <property type="match status" value="1"/>
</dbReference>
<evidence type="ECO:0000259" key="13">
    <source>
        <dbReference type="PROSITE" id="PS50011"/>
    </source>
</evidence>
<dbReference type="Gene3D" id="3.30.200.20">
    <property type="entry name" value="Phosphorylase Kinase, domain 1"/>
    <property type="match status" value="1"/>
</dbReference>
<evidence type="ECO:0000256" key="10">
    <source>
        <dbReference type="ARBA" id="ARBA00047899"/>
    </source>
</evidence>
<gene>
    <name evidence="14" type="ORF">OLC1_LOCUS13872</name>
</gene>
<evidence type="ECO:0000256" key="9">
    <source>
        <dbReference type="ARBA" id="ARBA00023136"/>
    </source>
</evidence>
<evidence type="ECO:0000256" key="6">
    <source>
        <dbReference type="ARBA" id="ARBA00022741"/>
    </source>
</evidence>
<evidence type="ECO:0000256" key="3">
    <source>
        <dbReference type="ARBA" id="ARBA00022527"/>
    </source>
</evidence>
<keyword evidence="7" id="KW-0067">ATP-binding</keyword>
<keyword evidence="3" id="KW-0418">Kinase</keyword>
<dbReference type="PANTHER" id="PTHR47982:SF9">
    <property type="entry name" value="NON-SPECIFIC SERINE_THREONINE PROTEIN KINASE"/>
    <property type="match status" value="1"/>
</dbReference>
<dbReference type="GO" id="GO:0005524">
    <property type="term" value="F:ATP binding"/>
    <property type="evidence" value="ECO:0007669"/>
    <property type="project" value="UniProtKB-KW"/>
</dbReference>
<dbReference type="GO" id="GO:0004674">
    <property type="term" value="F:protein serine/threonine kinase activity"/>
    <property type="evidence" value="ECO:0007669"/>
    <property type="project" value="UniProtKB-KW"/>
</dbReference>
<dbReference type="PROSITE" id="PS50011">
    <property type="entry name" value="PROTEIN_KINASE_DOM"/>
    <property type="match status" value="1"/>
</dbReference>
<dbReference type="InterPro" id="IPR001245">
    <property type="entry name" value="Ser-Thr/Tyr_kinase_cat_dom"/>
</dbReference>
<dbReference type="Proteomes" id="UP001161247">
    <property type="component" value="Chromosome 5"/>
</dbReference>
<evidence type="ECO:0000256" key="1">
    <source>
        <dbReference type="ARBA" id="ARBA00004162"/>
    </source>
</evidence>
<evidence type="ECO:0000256" key="7">
    <source>
        <dbReference type="ARBA" id="ARBA00022840"/>
    </source>
</evidence>
<evidence type="ECO:0000256" key="2">
    <source>
        <dbReference type="ARBA" id="ARBA00012513"/>
    </source>
</evidence>
<accession>A0AAV1DB44</accession>
<keyword evidence="5 12" id="KW-0812">Transmembrane</keyword>
<dbReference type="SUPFAM" id="SSF56112">
    <property type="entry name" value="Protein kinase-like (PK-like)"/>
    <property type="match status" value="1"/>
</dbReference>
<reference evidence="14" key="1">
    <citation type="submission" date="2023-03" db="EMBL/GenBank/DDBJ databases">
        <authorList>
            <person name="Julca I."/>
        </authorList>
    </citation>
    <scope>NUCLEOTIDE SEQUENCE</scope>
</reference>
<keyword evidence="15" id="KW-1185">Reference proteome</keyword>
<evidence type="ECO:0000256" key="4">
    <source>
        <dbReference type="ARBA" id="ARBA00022679"/>
    </source>
</evidence>
<keyword evidence="4" id="KW-0808">Transferase</keyword>
<evidence type="ECO:0000256" key="12">
    <source>
        <dbReference type="SAM" id="Phobius"/>
    </source>
</evidence>
<dbReference type="InterPro" id="IPR047117">
    <property type="entry name" value="PERK1-13-like"/>
</dbReference>
<keyword evidence="9 12" id="KW-0472">Membrane</keyword>
<keyword evidence="8 12" id="KW-1133">Transmembrane helix</keyword>
<evidence type="ECO:0000256" key="8">
    <source>
        <dbReference type="ARBA" id="ARBA00022989"/>
    </source>
</evidence>
<evidence type="ECO:0000256" key="5">
    <source>
        <dbReference type="ARBA" id="ARBA00022692"/>
    </source>
</evidence>
<dbReference type="PANTHER" id="PTHR47982">
    <property type="entry name" value="PROLINE-RICH RECEPTOR-LIKE PROTEIN KINASE PERK4"/>
    <property type="match status" value="1"/>
</dbReference>
<keyword evidence="6" id="KW-0547">Nucleotide-binding</keyword>
<evidence type="ECO:0000313" key="14">
    <source>
        <dbReference type="EMBL" id="CAI9105097.1"/>
    </source>
</evidence>
<keyword evidence="3" id="KW-0723">Serine/threonine-protein kinase</keyword>
<name>A0AAV1DB44_OLDCO</name>
<feature type="transmembrane region" description="Helical" evidence="12">
    <location>
        <begin position="12"/>
        <end position="34"/>
    </location>
</feature>
<comment type="subcellular location">
    <subcellularLocation>
        <location evidence="1">Cell membrane</location>
        <topology evidence="1">Single-pass membrane protein</topology>
    </subcellularLocation>
</comment>
<dbReference type="InterPro" id="IPR011009">
    <property type="entry name" value="Kinase-like_dom_sf"/>
</dbReference>
<sequence>MSKKQTKQKLIAIFGGAGISLFLVIIIAGLCFCWRRFKRKMNRTFDAESSFQSTSADWHRVVPKNAVSLSTLDSNNLLHFRLSDLEHATANFSESSVIGEGEFGKVYKGLLTDGTIVSIKRRFRLPIQSLSHMVKSNACIRHKHLLKLVGLGQESHQQFLVYDYLLNQDVGKHLYDDEGVPIGKLDMNQRLLIAIGAAKGLEHLHSFRPPILHMHFRTSNVLIDENFTAKVSDFGTFGLLVEEGYAFPSRSTDCFLDPELKSYKVFSSESDVYSFGVFLLEMISGRKAIPENQSKAEQSLVSQAKNVRHIADFVDKKLRHNRSSSQAVKLLFDLAMLCIDTNITRRPSMKTVVHELEMIHRAIKSCCASNQEMANVTLGSVLFES</sequence>
<proteinExistence type="predicted"/>